<organism evidence="1 2">
    <name type="scientific">Rhizobium vallis</name>
    <dbReference type="NCBI Taxonomy" id="634290"/>
    <lineage>
        <taxon>Bacteria</taxon>
        <taxon>Pseudomonadati</taxon>
        <taxon>Pseudomonadota</taxon>
        <taxon>Alphaproteobacteria</taxon>
        <taxon>Hyphomicrobiales</taxon>
        <taxon>Rhizobiaceae</taxon>
        <taxon>Rhizobium/Agrobacterium group</taxon>
        <taxon>Rhizobium</taxon>
    </lineage>
</organism>
<sequence>MRFRRVLCQKTPPQPLPTRGRDFSAEALGNGSALLQRFVENSASAACWPLPLVGRGWGGV</sequence>
<proteinExistence type="predicted"/>
<evidence type="ECO:0000313" key="2">
    <source>
        <dbReference type="Proteomes" id="UP000278823"/>
    </source>
</evidence>
<dbReference type="Proteomes" id="UP000278823">
    <property type="component" value="Unassembled WGS sequence"/>
</dbReference>
<protein>
    <submittedName>
        <fullName evidence="1">Uncharacterized protein</fullName>
    </submittedName>
</protein>
<reference evidence="2" key="1">
    <citation type="submission" date="2018-11" db="EMBL/GenBank/DDBJ databases">
        <title>Rhizobium chutanense sp. nov., isolated from root nodules of Phaseolus vulgaris in China.</title>
        <authorList>
            <person name="Huo Y."/>
        </authorList>
    </citation>
    <scope>NUCLEOTIDE SEQUENCE [LARGE SCALE GENOMIC DNA]</scope>
    <source>
        <strain evidence="2">CCBAU 65647</strain>
    </source>
</reference>
<evidence type="ECO:0000313" key="1">
    <source>
        <dbReference type="EMBL" id="RUM23077.1"/>
    </source>
</evidence>
<keyword evidence="2" id="KW-1185">Reference proteome</keyword>
<comment type="caution">
    <text evidence="1">The sequence shown here is derived from an EMBL/GenBank/DDBJ whole genome shotgun (WGS) entry which is preliminary data.</text>
</comment>
<name>A0A3S0Y2Z5_9HYPH</name>
<accession>A0A3S0Y2Z5</accession>
<dbReference type="OrthoDB" id="8396702at2"/>
<dbReference type="AlphaFoldDB" id="A0A3S0Y2Z5"/>
<gene>
    <name evidence="1" type="ORF">EFQ99_23890</name>
</gene>
<dbReference type="EMBL" id="RJTH01000009">
    <property type="protein sequence ID" value="RUM23077.1"/>
    <property type="molecule type" value="Genomic_DNA"/>
</dbReference>